<evidence type="ECO:0000256" key="3">
    <source>
        <dbReference type="ARBA" id="ARBA00023242"/>
    </source>
</evidence>
<feature type="domain" description="Nucleoporin Nup120/160 beta-propeller" evidence="4">
    <location>
        <begin position="75"/>
        <end position="570"/>
    </location>
</feature>
<proteinExistence type="predicted"/>
<evidence type="ECO:0000313" key="7">
    <source>
        <dbReference type="EMBL" id="KAK9417208.1"/>
    </source>
</evidence>
<accession>A0ABR2URW1</accession>
<protein>
    <submittedName>
        <fullName evidence="7">Nucleoporin Nup120/160</fullName>
    </submittedName>
</protein>
<dbReference type="SUPFAM" id="SSF50998">
    <property type="entry name" value="Quinoprotein alcohol dehydrogenase-like"/>
    <property type="match status" value="1"/>
</dbReference>
<dbReference type="InterPro" id="IPR011047">
    <property type="entry name" value="Quinoprotein_ADH-like_sf"/>
</dbReference>
<dbReference type="InterPro" id="IPR015943">
    <property type="entry name" value="WD40/YVTN_repeat-like_dom_sf"/>
</dbReference>
<comment type="subcellular location">
    <subcellularLocation>
        <location evidence="1">Nucleus</location>
    </subcellularLocation>
</comment>
<dbReference type="InterPro" id="IPR056548">
    <property type="entry name" value="HEAT_Nup120"/>
</dbReference>
<feature type="domain" description="Nucleoporin Nup120 helical" evidence="5">
    <location>
        <begin position="612"/>
        <end position="743"/>
    </location>
</feature>
<evidence type="ECO:0000259" key="5">
    <source>
        <dbReference type="Pfam" id="PF21486"/>
    </source>
</evidence>
<keyword evidence="8" id="KW-1185">Reference proteome</keyword>
<keyword evidence="2" id="KW-0813">Transport</keyword>
<name>A0ABR2URW1_9PEZI</name>
<dbReference type="PANTHER" id="PTHR21286:SF0">
    <property type="entry name" value="NUCLEAR PORE COMPLEX PROTEIN NUP160"/>
    <property type="match status" value="1"/>
</dbReference>
<dbReference type="InterPro" id="IPR048884">
    <property type="entry name" value="Nup120_helical"/>
</dbReference>
<dbReference type="InterPro" id="IPR021717">
    <property type="entry name" value="Nucleoporin_Nup160"/>
</dbReference>
<evidence type="ECO:0000259" key="6">
    <source>
        <dbReference type="Pfam" id="PF23300"/>
    </source>
</evidence>
<dbReference type="Proteomes" id="UP001408356">
    <property type="component" value="Unassembled WGS sequence"/>
</dbReference>
<evidence type="ECO:0000259" key="4">
    <source>
        <dbReference type="Pfam" id="PF11715"/>
    </source>
</evidence>
<sequence length="1176" mass="131506">MAPRDPLYLHKETRLNLEPSSPALIVDLKLSTGSANGRGTKRANGGDEDDKVFRSKNCATASSIYHRTHHAEPKSFLWRVLDGSTLLSIRCIDVCKTKKAPDANLVLNLRFSQPIRSSCVALSDPRDHDALSVFVVDLANQLYTITLKPEHFRKRSTSEVSDSCRIQTIQALGFKAPHRLVAADDNLLVVTTHDGGIVRLDRNRNHDVSHQTWKEIQYGSKGWGQSFRGFLKGSHSVRHGGIDMDLNAAASVATTDLGQHDGSFLLTVCLDHRLRVWNLQTGHIFHTQDILEAERNPQEIGKWTVDPSQGNLIKIVGATEGKRLCVTYSPVGAGEFKFWKLEADVDEGGMAIDSFFKTARLVPPPPPGPDVWTVADFTVAQDGPQGTQLWVLWKNNMTYRVQHISFAPEEVEEAWRDRWTGAFYDNSLPTAQTSNPCDPTDPAEKWLQLILYPGRFTNSTLETALTMYEQGLGLAKDSPARNGKGLAEAICSAIGSTSSLERSSSSSGGMDYESFRGASELQWRRFYRLLELLDKQRGEALSLSYETSSGLSWVVCADSLSSIRECSRLEQICHNPNTRHEGLENVSLLIATGLNFVDVFSDSMLQICNSVLRSELLEDSAKTDEERIQYFSDKAAFWRQTSDEDCAQVTDALGQNFALVSLELYQRTVELMKATEDSQREHRYPLTDFGRKLAVKAIQELVELQWNVCFSQLILLVHMEFEFDSPEEALHNRLDIGTVYRYLISCLQRLELVRWLVKTQLPLPLHNADKLDTLPGNSPVVTKRQTEETQVITAFEGLAGHLLGTAEIDAIPAALTGIASNLLAENSDTSLLPQYFQCAFLVWNRPDLAAELSPYAEQDPFSTYVQGRVYLGLKDFTNAAIFFKKAAFGLSRPIKNPDKHSSGLLNDTEWRLFYAGMPQYHAHIISLFEKQRAYSYVVEFAGLALQFVNHTTKDAAAIRTEIQSRLFNGAVNISHFDLAHTTLVAMADHALQRSLLRILIEKMCDGLHNSELVGLPFPNLENAVDDILAQRCRDTVDIVTDKPWHQILYSWRIKRNDYRGAAAILLNRIHKLRQRADADDVVGEDVLDTVITRQYLMLINTLSCVDEKQAWITTEASAESDVSGSSGVFGGAGKRRVVTLADIRRQYQGELDRISAISGDQWPLVPVDGEAMQLEA</sequence>
<gene>
    <name evidence="7" type="ORF">SUNI508_09012</name>
</gene>
<dbReference type="Pfam" id="PF23300">
    <property type="entry name" value="HEAT_Nup120"/>
    <property type="match status" value="1"/>
</dbReference>
<organism evidence="7 8">
    <name type="scientific">Seiridium unicorne</name>
    <dbReference type="NCBI Taxonomy" id="138068"/>
    <lineage>
        <taxon>Eukaryota</taxon>
        <taxon>Fungi</taxon>
        <taxon>Dikarya</taxon>
        <taxon>Ascomycota</taxon>
        <taxon>Pezizomycotina</taxon>
        <taxon>Sordariomycetes</taxon>
        <taxon>Xylariomycetidae</taxon>
        <taxon>Amphisphaeriales</taxon>
        <taxon>Sporocadaceae</taxon>
        <taxon>Seiridium</taxon>
    </lineage>
</organism>
<keyword evidence="3" id="KW-0539">Nucleus</keyword>
<dbReference type="Pfam" id="PF11715">
    <property type="entry name" value="Beta-prop_Nup120_160"/>
    <property type="match status" value="1"/>
</dbReference>
<evidence type="ECO:0000256" key="1">
    <source>
        <dbReference type="ARBA" id="ARBA00004123"/>
    </source>
</evidence>
<comment type="caution">
    <text evidence="7">The sequence shown here is derived from an EMBL/GenBank/DDBJ whole genome shotgun (WGS) entry which is preliminary data.</text>
</comment>
<evidence type="ECO:0000313" key="8">
    <source>
        <dbReference type="Proteomes" id="UP001408356"/>
    </source>
</evidence>
<evidence type="ECO:0000256" key="2">
    <source>
        <dbReference type="ARBA" id="ARBA00022448"/>
    </source>
</evidence>
<dbReference type="PANTHER" id="PTHR21286">
    <property type="entry name" value="NUCLEAR PORE COMPLEX PROTEIN NUP160"/>
    <property type="match status" value="1"/>
</dbReference>
<dbReference type="Pfam" id="PF21486">
    <property type="entry name" value="NUP120_helical"/>
    <property type="match status" value="1"/>
</dbReference>
<dbReference type="EMBL" id="JARVKF010000400">
    <property type="protein sequence ID" value="KAK9417208.1"/>
    <property type="molecule type" value="Genomic_DNA"/>
</dbReference>
<feature type="domain" description="Nucleoporin nup120-like HEAT repeat" evidence="6">
    <location>
        <begin position="835"/>
        <end position="1005"/>
    </location>
</feature>
<reference evidence="7 8" key="1">
    <citation type="journal article" date="2024" name="J. Plant Pathol.">
        <title>Sequence and assembly of the genome of Seiridium unicorne, isolate CBS 538.82, causal agent of cypress canker disease.</title>
        <authorList>
            <person name="Scali E."/>
            <person name="Rocca G.D."/>
            <person name="Danti R."/>
            <person name="Garbelotto M."/>
            <person name="Barberini S."/>
            <person name="Baroncelli R."/>
            <person name="Emiliani G."/>
        </authorList>
    </citation>
    <scope>NUCLEOTIDE SEQUENCE [LARGE SCALE GENOMIC DNA]</scope>
    <source>
        <strain evidence="7 8">BM-138-508</strain>
    </source>
</reference>
<dbReference type="Gene3D" id="2.130.10.10">
    <property type="entry name" value="YVTN repeat-like/Quinoprotein amine dehydrogenase"/>
    <property type="match status" value="1"/>
</dbReference>
<dbReference type="InterPro" id="IPR059141">
    <property type="entry name" value="Beta-prop_Nup120_160"/>
</dbReference>